<dbReference type="Pfam" id="PF00882">
    <property type="entry name" value="Zn_dep_PLPC"/>
    <property type="match status" value="1"/>
</dbReference>
<reference evidence="3" key="1">
    <citation type="submission" date="2022-06" db="EMBL/GenBank/DDBJ databases">
        <title>Vallitalea longa sp. nov., an anaerobic bacterium isolated from marine sediment.</title>
        <authorList>
            <person name="Hirano S."/>
            <person name="Terahara T."/>
            <person name="Mori K."/>
            <person name="Hamada M."/>
            <person name="Matsumoto R."/>
            <person name="Kobayashi T."/>
        </authorList>
    </citation>
    <scope>NUCLEOTIDE SEQUENCE</scope>
    <source>
        <strain evidence="3">SH18-1</strain>
    </source>
</reference>
<dbReference type="SUPFAM" id="SSF49723">
    <property type="entry name" value="Lipase/lipooxygenase domain (PLAT/LH2 domain)"/>
    <property type="match status" value="1"/>
</dbReference>
<feature type="signal peptide" evidence="1">
    <location>
        <begin position="1"/>
        <end position="26"/>
    </location>
</feature>
<proteinExistence type="predicted"/>
<evidence type="ECO:0000313" key="3">
    <source>
        <dbReference type="EMBL" id="GKX30719.1"/>
    </source>
</evidence>
<dbReference type="Gene3D" id="2.60.60.20">
    <property type="entry name" value="PLAT/LH2 domain"/>
    <property type="match status" value="1"/>
</dbReference>
<keyword evidence="4" id="KW-1185">Reference proteome</keyword>
<dbReference type="InterPro" id="IPR001024">
    <property type="entry name" value="PLAT/LH2_dom"/>
</dbReference>
<dbReference type="InterPro" id="IPR036392">
    <property type="entry name" value="PLAT/LH2_dom_sf"/>
</dbReference>
<evidence type="ECO:0000256" key="1">
    <source>
        <dbReference type="SAM" id="SignalP"/>
    </source>
</evidence>
<dbReference type="RefSeq" id="WP_281817157.1">
    <property type="nucleotide sequence ID" value="NZ_BRLB01000011.1"/>
</dbReference>
<dbReference type="InterPro" id="IPR029002">
    <property type="entry name" value="PLPC/GPLD1"/>
</dbReference>
<protein>
    <submittedName>
        <fullName evidence="3">Phospholipase C</fullName>
    </submittedName>
</protein>
<accession>A0A9W5YCU1</accession>
<dbReference type="Pfam" id="PF01477">
    <property type="entry name" value="PLAT"/>
    <property type="match status" value="1"/>
</dbReference>
<organism evidence="3 4">
    <name type="scientific">Vallitalea longa</name>
    <dbReference type="NCBI Taxonomy" id="2936439"/>
    <lineage>
        <taxon>Bacteria</taxon>
        <taxon>Bacillati</taxon>
        <taxon>Bacillota</taxon>
        <taxon>Clostridia</taxon>
        <taxon>Lachnospirales</taxon>
        <taxon>Vallitaleaceae</taxon>
        <taxon>Vallitalea</taxon>
    </lineage>
</organism>
<name>A0A9W5YCU1_9FIRM</name>
<comment type="caution">
    <text evidence="3">The sequence shown here is derived from an EMBL/GenBank/DDBJ whole genome shotgun (WGS) entry which is preliminary data.</text>
</comment>
<dbReference type="PROSITE" id="PS50095">
    <property type="entry name" value="PLAT"/>
    <property type="match status" value="1"/>
</dbReference>
<gene>
    <name evidence="3" type="ORF">SH1V18_31990</name>
</gene>
<keyword evidence="1" id="KW-0732">Signal</keyword>
<evidence type="ECO:0000259" key="2">
    <source>
        <dbReference type="PROSITE" id="PS50095"/>
    </source>
</evidence>
<feature type="chain" id="PRO_5040766700" evidence="1">
    <location>
        <begin position="27"/>
        <end position="426"/>
    </location>
</feature>
<feature type="domain" description="PLAT" evidence="2">
    <location>
        <begin position="289"/>
        <end position="416"/>
    </location>
</feature>
<dbReference type="Proteomes" id="UP001144256">
    <property type="component" value="Unassembled WGS sequence"/>
</dbReference>
<dbReference type="AlphaFoldDB" id="A0A9W5YCU1"/>
<evidence type="ECO:0000313" key="4">
    <source>
        <dbReference type="Proteomes" id="UP001144256"/>
    </source>
</evidence>
<dbReference type="EMBL" id="BRLB01000011">
    <property type="protein sequence ID" value="GKX30719.1"/>
    <property type="molecule type" value="Genomic_DNA"/>
</dbReference>
<sequence>MKIRKIFTSCLALVLLLMLCPKNVLAYQPASHYVLMQETMKSLPEGSLIKSAMEKYPDIAAWGANGPDLPLIQPRQVLGYSPWSDRFHYFKIGSFAKNLLQDALAAKDMKRISFAAGWLTHVCGDYACHGIFVNPESGLYLIDPSGRDLHMSLESAADPYLWVNKGGFDSSDYSDGISDCFAEVTDIPFDTFNTSVQNIYGSCPSTLEEKSWCYTLMTGLKTGVGYKYQTYEEANDFLSENNRRERLENSFDSAHAHVVKLLTEAEQGDYSGFTDRWNIDVGLDNNPISSLTVTVHTGNEKRGLLHSEWAGTDDDVYFGIETKDGETKEWLLDKEGYNDFEVDDIDEYYLYNGTDIHPDDISNIYIKKITKHGGIGGDWYLENLDVNINGHSAYNSDIKSWIDEDNSTWKDSVDFSNMDLDTEPIE</sequence>